<dbReference type="EMBL" id="JAPFFF010000009">
    <property type="protein sequence ID" value="KAK8883101.1"/>
    <property type="molecule type" value="Genomic_DNA"/>
</dbReference>
<feature type="coiled-coil region" evidence="1">
    <location>
        <begin position="113"/>
        <end position="161"/>
    </location>
</feature>
<keyword evidence="1" id="KW-0175">Coiled coil</keyword>
<accession>A0ABR2JXC4</accession>
<sequence>MWYEEQNQFVRAKTPQTFDRLVQELEDGDSVLFDSISLPKSNPNSQNQAPPPTQEKNKQKIPVRTSLKNINSNSELDNELCDDFIKDNDDDDIDDIDILTEMRDANNKPADNRVDKKETLLQLKDKLRKVELEGKKKLEILRSKDQQILALQRELNEAQARKDGGDLAQSQSRSHESVEFYKGMYESALLDFENLKKSLKADGKIKRVSARAVKPITPKLNQ</sequence>
<name>A0ABR2JXC4_9EUKA</name>
<protein>
    <submittedName>
        <fullName evidence="3">Uncharacterized protein</fullName>
    </submittedName>
</protein>
<evidence type="ECO:0000256" key="2">
    <source>
        <dbReference type="SAM" id="MobiDB-lite"/>
    </source>
</evidence>
<comment type="caution">
    <text evidence="3">The sequence shown here is derived from an EMBL/GenBank/DDBJ whole genome shotgun (WGS) entry which is preliminary data.</text>
</comment>
<proteinExistence type="predicted"/>
<feature type="compositionally biased region" description="Low complexity" evidence="2">
    <location>
        <begin position="39"/>
        <end position="48"/>
    </location>
</feature>
<evidence type="ECO:0000313" key="3">
    <source>
        <dbReference type="EMBL" id="KAK8883101.1"/>
    </source>
</evidence>
<evidence type="ECO:0000256" key="1">
    <source>
        <dbReference type="SAM" id="Coils"/>
    </source>
</evidence>
<keyword evidence="4" id="KW-1185">Reference proteome</keyword>
<reference evidence="3 4" key="1">
    <citation type="submission" date="2024-04" db="EMBL/GenBank/DDBJ databases">
        <title>Tritrichomonas musculus Genome.</title>
        <authorList>
            <person name="Alves-Ferreira E."/>
            <person name="Grigg M."/>
            <person name="Lorenzi H."/>
            <person name="Galac M."/>
        </authorList>
    </citation>
    <scope>NUCLEOTIDE SEQUENCE [LARGE SCALE GENOMIC DNA]</scope>
    <source>
        <strain evidence="3 4">EAF2021</strain>
    </source>
</reference>
<organism evidence="3 4">
    <name type="scientific">Tritrichomonas musculus</name>
    <dbReference type="NCBI Taxonomy" id="1915356"/>
    <lineage>
        <taxon>Eukaryota</taxon>
        <taxon>Metamonada</taxon>
        <taxon>Parabasalia</taxon>
        <taxon>Tritrichomonadida</taxon>
        <taxon>Tritrichomonadidae</taxon>
        <taxon>Tritrichomonas</taxon>
    </lineage>
</organism>
<gene>
    <name evidence="3" type="ORF">M9Y10_045749</name>
</gene>
<evidence type="ECO:0000313" key="4">
    <source>
        <dbReference type="Proteomes" id="UP001470230"/>
    </source>
</evidence>
<feature type="region of interest" description="Disordered" evidence="2">
    <location>
        <begin position="33"/>
        <end position="65"/>
    </location>
</feature>
<dbReference type="Proteomes" id="UP001470230">
    <property type="component" value="Unassembled WGS sequence"/>
</dbReference>